<gene>
    <name evidence="2" type="ORF">GCM10011354_03070</name>
</gene>
<feature type="domain" description="GYF" evidence="1">
    <location>
        <begin position="7"/>
        <end position="54"/>
    </location>
</feature>
<evidence type="ECO:0000313" key="2">
    <source>
        <dbReference type="EMBL" id="GGI03233.1"/>
    </source>
</evidence>
<dbReference type="AlphaFoldDB" id="A0A8J3ABI0"/>
<dbReference type="EMBL" id="BMHA01000001">
    <property type="protein sequence ID" value="GGI03233.1"/>
    <property type="molecule type" value="Genomic_DNA"/>
</dbReference>
<accession>A0A8J3ABI0</accession>
<dbReference type="RefSeq" id="WP_165403789.1">
    <property type="nucleotide sequence ID" value="NZ_BMHA01000001.1"/>
</dbReference>
<proteinExistence type="predicted"/>
<reference evidence="2" key="1">
    <citation type="journal article" date="2014" name="Int. J. Syst. Evol. Microbiol.">
        <title>Complete genome sequence of Corynebacterium casei LMG S-19264T (=DSM 44701T), isolated from a smear-ripened cheese.</title>
        <authorList>
            <consortium name="US DOE Joint Genome Institute (JGI-PGF)"/>
            <person name="Walter F."/>
            <person name="Albersmeier A."/>
            <person name="Kalinowski J."/>
            <person name="Ruckert C."/>
        </authorList>
    </citation>
    <scope>NUCLEOTIDE SEQUENCE</scope>
    <source>
        <strain evidence="2">CGMCC 1.14988</strain>
    </source>
</reference>
<evidence type="ECO:0000259" key="1">
    <source>
        <dbReference type="Pfam" id="PF14237"/>
    </source>
</evidence>
<dbReference type="Proteomes" id="UP000650511">
    <property type="component" value="Unassembled WGS sequence"/>
</dbReference>
<keyword evidence="3" id="KW-1185">Reference proteome</keyword>
<protein>
    <recommendedName>
        <fullName evidence="1">GYF domain-containing protein</fullName>
    </recommendedName>
</protein>
<dbReference type="InterPro" id="IPR025640">
    <property type="entry name" value="GYF_2"/>
</dbReference>
<comment type="caution">
    <text evidence="2">The sequence shown here is derived from an EMBL/GenBank/DDBJ whole genome shotgun (WGS) entry which is preliminary data.</text>
</comment>
<reference evidence="2" key="2">
    <citation type="submission" date="2020-09" db="EMBL/GenBank/DDBJ databases">
        <authorList>
            <person name="Sun Q."/>
            <person name="Zhou Y."/>
        </authorList>
    </citation>
    <scope>NUCLEOTIDE SEQUENCE</scope>
    <source>
        <strain evidence="2">CGMCC 1.14988</strain>
    </source>
</reference>
<dbReference type="Pfam" id="PF14237">
    <property type="entry name" value="GYF_2"/>
    <property type="match status" value="1"/>
</dbReference>
<name>A0A8J3ABI0_9ACTN</name>
<organism evidence="2 3">
    <name type="scientific">Egicoccus halophilus</name>
    <dbReference type="NCBI Taxonomy" id="1670830"/>
    <lineage>
        <taxon>Bacteria</taxon>
        <taxon>Bacillati</taxon>
        <taxon>Actinomycetota</taxon>
        <taxon>Nitriliruptoria</taxon>
        <taxon>Egicoccales</taxon>
        <taxon>Egicoccaceae</taxon>
        <taxon>Egicoccus</taxon>
    </lineage>
</organism>
<sequence length="70" mass="8084">MDEPARWYHLQGEDQHGPLDLDTMRRLVLHGTVRPDTYVWADGMPDWLPAGEVPAVTPPADLRGRLDHWR</sequence>
<evidence type="ECO:0000313" key="3">
    <source>
        <dbReference type="Proteomes" id="UP000650511"/>
    </source>
</evidence>